<dbReference type="PROSITE" id="PS51192">
    <property type="entry name" value="HELICASE_ATP_BIND_1"/>
    <property type="match status" value="1"/>
</dbReference>
<comment type="catalytic activity">
    <reaction evidence="10">
        <text>ATP + H2O = ADP + phosphate + H(+)</text>
        <dbReference type="Rhea" id="RHEA:13065"/>
        <dbReference type="ChEBI" id="CHEBI:15377"/>
        <dbReference type="ChEBI" id="CHEBI:15378"/>
        <dbReference type="ChEBI" id="CHEBI:30616"/>
        <dbReference type="ChEBI" id="CHEBI:43474"/>
        <dbReference type="ChEBI" id="CHEBI:456216"/>
        <dbReference type="EC" id="5.6.2.4"/>
    </reaction>
</comment>
<keyword evidence="7" id="KW-0469">Meiosis</keyword>
<dbReference type="Pfam" id="PF23445">
    <property type="entry name" value="WHD_SNRNP200"/>
    <property type="match status" value="1"/>
</dbReference>
<dbReference type="GeneID" id="28767947"/>
<feature type="compositionally biased region" description="Basic and acidic residues" evidence="11">
    <location>
        <begin position="68"/>
        <end position="83"/>
    </location>
</feature>
<dbReference type="FunFam" id="1.10.3380.10:FF:000012">
    <property type="entry name" value="DEAD/DEAH box DNA helicase"/>
    <property type="match status" value="1"/>
</dbReference>
<dbReference type="InterPro" id="IPR027417">
    <property type="entry name" value="P-loop_NTPase"/>
</dbReference>
<name>A0A177CYE7_9PLEO</name>
<dbReference type="RefSeq" id="XP_018042423.1">
    <property type="nucleotide sequence ID" value="XM_018184461.1"/>
</dbReference>
<organism evidence="14 15">
    <name type="scientific">Paraphaeosphaeria sporulosa</name>
    <dbReference type="NCBI Taxonomy" id="1460663"/>
    <lineage>
        <taxon>Eukaryota</taxon>
        <taxon>Fungi</taxon>
        <taxon>Dikarya</taxon>
        <taxon>Ascomycota</taxon>
        <taxon>Pezizomycotina</taxon>
        <taxon>Dothideomycetes</taxon>
        <taxon>Pleosporomycetidae</taxon>
        <taxon>Pleosporales</taxon>
        <taxon>Massarineae</taxon>
        <taxon>Didymosphaeriaceae</taxon>
        <taxon>Paraphaeosphaeria</taxon>
    </lineage>
</organism>
<evidence type="ECO:0000256" key="7">
    <source>
        <dbReference type="ARBA" id="ARBA00023254"/>
    </source>
</evidence>
<reference evidence="14 15" key="1">
    <citation type="submission" date="2016-05" db="EMBL/GenBank/DDBJ databases">
        <title>Comparative analysis of secretome profiles of manganese(II)-oxidizing ascomycete fungi.</title>
        <authorList>
            <consortium name="DOE Joint Genome Institute"/>
            <person name="Zeiner C.A."/>
            <person name="Purvine S.O."/>
            <person name="Zink E.M."/>
            <person name="Wu S."/>
            <person name="Pasa-Tolic L."/>
            <person name="Chaput D.L."/>
            <person name="Haridas S."/>
            <person name="Grigoriev I.V."/>
            <person name="Santelli C.M."/>
            <person name="Hansel C.M."/>
        </authorList>
    </citation>
    <scope>NUCLEOTIDE SEQUENCE [LARGE SCALE GENOMIC DNA]</scope>
    <source>
        <strain evidence="14 15">AP3s5-JAC2a</strain>
    </source>
</reference>
<proteinExistence type="inferred from homology"/>
<feature type="compositionally biased region" description="Basic and acidic residues" evidence="11">
    <location>
        <begin position="1149"/>
        <end position="1164"/>
    </location>
</feature>
<dbReference type="InterPro" id="IPR011545">
    <property type="entry name" value="DEAD/DEAH_box_helicase_dom"/>
</dbReference>
<comment type="similarity">
    <text evidence="1">Belongs to the helicase family. SKI2 subfamily.</text>
</comment>
<keyword evidence="15" id="KW-1185">Reference proteome</keyword>
<gene>
    <name evidence="14" type="ORF">CC84DRAFT_1254401</name>
</gene>
<dbReference type="PANTHER" id="PTHR47835:SF3">
    <property type="entry name" value="HELICASE FOR MEIOSIS 1"/>
    <property type="match status" value="1"/>
</dbReference>
<dbReference type="Pfam" id="PF02889">
    <property type="entry name" value="Sec63"/>
    <property type="match status" value="1"/>
</dbReference>
<dbReference type="InterPro" id="IPR001650">
    <property type="entry name" value="Helicase_C-like"/>
</dbReference>
<dbReference type="Pfam" id="PF00271">
    <property type="entry name" value="Helicase_C"/>
    <property type="match status" value="1"/>
</dbReference>
<protein>
    <recommendedName>
        <fullName evidence="9">DNA 3'-5' helicase</fullName>
        <ecNumber evidence="9">5.6.2.4</ecNumber>
    </recommendedName>
</protein>
<feature type="region of interest" description="Disordered" evidence="11">
    <location>
        <begin position="109"/>
        <end position="172"/>
    </location>
</feature>
<evidence type="ECO:0000256" key="8">
    <source>
        <dbReference type="ARBA" id="ARBA00034617"/>
    </source>
</evidence>
<dbReference type="SMART" id="SM00487">
    <property type="entry name" value="DEXDc"/>
    <property type="match status" value="1"/>
</dbReference>
<evidence type="ECO:0000256" key="11">
    <source>
        <dbReference type="SAM" id="MobiDB-lite"/>
    </source>
</evidence>
<feature type="region of interest" description="Disordered" evidence="11">
    <location>
        <begin position="1"/>
        <end position="87"/>
    </location>
</feature>
<dbReference type="Proteomes" id="UP000077069">
    <property type="component" value="Unassembled WGS sequence"/>
</dbReference>
<feature type="domain" description="Helicase ATP-binding" evidence="12">
    <location>
        <begin position="264"/>
        <end position="438"/>
    </location>
</feature>
<feature type="compositionally biased region" description="Basic and acidic residues" evidence="11">
    <location>
        <begin position="37"/>
        <end position="53"/>
    </location>
</feature>
<dbReference type="GO" id="GO:0016787">
    <property type="term" value="F:hydrolase activity"/>
    <property type="evidence" value="ECO:0007669"/>
    <property type="project" value="UniProtKB-KW"/>
</dbReference>
<keyword evidence="4" id="KW-0347">Helicase</keyword>
<keyword evidence="3 14" id="KW-0378">Hydrolase</keyword>
<feature type="domain" description="Helicase C-terminal" evidence="13">
    <location>
        <begin position="478"/>
        <end position="666"/>
    </location>
</feature>
<evidence type="ECO:0000313" key="15">
    <source>
        <dbReference type="Proteomes" id="UP000077069"/>
    </source>
</evidence>
<evidence type="ECO:0000256" key="10">
    <source>
        <dbReference type="ARBA" id="ARBA00048988"/>
    </source>
</evidence>
<accession>A0A177CYE7</accession>
<comment type="catalytic activity">
    <reaction evidence="8">
        <text>Couples ATP hydrolysis with the unwinding of duplex DNA by translocating in the 3'-5' direction.</text>
        <dbReference type="EC" id="5.6.2.4"/>
    </reaction>
</comment>
<dbReference type="Pfam" id="PF00270">
    <property type="entry name" value="DEAD"/>
    <property type="match status" value="1"/>
</dbReference>
<evidence type="ECO:0000259" key="12">
    <source>
        <dbReference type="PROSITE" id="PS51192"/>
    </source>
</evidence>
<dbReference type="FunFam" id="3.40.50.300:FF:001076">
    <property type="entry name" value="ATP-dependent DNA helicase MER3"/>
    <property type="match status" value="1"/>
</dbReference>
<feature type="compositionally biased region" description="Low complexity" evidence="11">
    <location>
        <begin position="154"/>
        <end position="167"/>
    </location>
</feature>
<feature type="compositionally biased region" description="Polar residues" evidence="11">
    <location>
        <begin position="1072"/>
        <end position="1084"/>
    </location>
</feature>
<dbReference type="Gene3D" id="1.10.3380.10">
    <property type="entry name" value="Sec63 N-terminal domain-like domain"/>
    <property type="match status" value="1"/>
</dbReference>
<dbReference type="InterPro" id="IPR052247">
    <property type="entry name" value="Meiotic_Crossover_Helicase"/>
</dbReference>
<dbReference type="Gene3D" id="3.40.50.300">
    <property type="entry name" value="P-loop containing nucleotide triphosphate hydrolases"/>
    <property type="match status" value="2"/>
</dbReference>
<feature type="compositionally biased region" description="Basic and acidic residues" evidence="11">
    <location>
        <begin position="115"/>
        <end position="125"/>
    </location>
</feature>
<keyword evidence="2" id="KW-0547">Nucleotide-binding</keyword>
<dbReference type="STRING" id="1460663.A0A177CYE7"/>
<dbReference type="SUPFAM" id="SSF158702">
    <property type="entry name" value="Sec63 N-terminal domain-like"/>
    <property type="match status" value="1"/>
</dbReference>
<dbReference type="GO" id="GO:0043138">
    <property type="term" value="F:3'-5' DNA helicase activity"/>
    <property type="evidence" value="ECO:0007669"/>
    <property type="project" value="UniProtKB-EC"/>
</dbReference>
<evidence type="ECO:0000259" key="13">
    <source>
        <dbReference type="PROSITE" id="PS51194"/>
    </source>
</evidence>
<evidence type="ECO:0000256" key="6">
    <source>
        <dbReference type="ARBA" id="ARBA00023235"/>
    </source>
</evidence>
<dbReference type="SMART" id="SM00490">
    <property type="entry name" value="HELICc"/>
    <property type="match status" value="1"/>
</dbReference>
<evidence type="ECO:0000256" key="4">
    <source>
        <dbReference type="ARBA" id="ARBA00022806"/>
    </source>
</evidence>
<dbReference type="SUPFAM" id="SSF52540">
    <property type="entry name" value="P-loop containing nucleoside triphosphate hydrolases"/>
    <property type="match status" value="1"/>
</dbReference>
<keyword evidence="5" id="KW-0067">ATP-binding</keyword>
<keyword evidence="6" id="KW-0413">Isomerase</keyword>
<dbReference type="FunFam" id="1.10.10.10:FF:000012">
    <property type="entry name" value="U5 small nuclear ribonucleoprotein helicase"/>
    <property type="match status" value="1"/>
</dbReference>
<dbReference type="GO" id="GO:0005524">
    <property type="term" value="F:ATP binding"/>
    <property type="evidence" value="ECO:0007669"/>
    <property type="project" value="UniProtKB-KW"/>
</dbReference>
<feature type="compositionally biased region" description="Basic and acidic residues" evidence="11">
    <location>
        <begin position="1"/>
        <end position="18"/>
    </location>
</feature>
<evidence type="ECO:0000256" key="1">
    <source>
        <dbReference type="ARBA" id="ARBA00010140"/>
    </source>
</evidence>
<feature type="region of interest" description="Disordered" evidence="11">
    <location>
        <begin position="1060"/>
        <end position="1106"/>
    </location>
</feature>
<feature type="region of interest" description="Disordered" evidence="11">
    <location>
        <begin position="1239"/>
        <end position="1263"/>
    </location>
</feature>
<feature type="region of interest" description="Disordered" evidence="11">
    <location>
        <begin position="1125"/>
        <end position="1164"/>
    </location>
</feature>
<dbReference type="EMBL" id="KV441548">
    <property type="protein sequence ID" value="OAG12058.1"/>
    <property type="molecule type" value="Genomic_DNA"/>
</dbReference>
<dbReference type="OrthoDB" id="5575at2759"/>
<dbReference type="SMART" id="SM00973">
    <property type="entry name" value="Sec63"/>
    <property type="match status" value="1"/>
</dbReference>
<dbReference type="GO" id="GO:0003676">
    <property type="term" value="F:nucleic acid binding"/>
    <property type="evidence" value="ECO:0007669"/>
    <property type="project" value="InterPro"/>
</dbReference>
<dbReference type="InterPro" id="IPR036388">
    <property type="entry name" value="WH-like_DNA-bd_sf"/>
</dbReference>
<dbReference type="InterPro" id="IPR057842">
    <property type="entry name" value="WH_MER3"/>
</dbReference>
<dbReference type="CDD" id="cd18795">
    <property type="entry name" value="SF2_C_Ski2"/>
    <property type="match status" value="1"/>
</dbReference>
<evidence type="ECO:0000256" key="3">
    <source>
        <dbReference type="ARBA" id="ARBA00022801"/>
    </source>
</evidence>
<dbReference type="InterPro" id="IPR004179">
    <property type="entry name" value="Sec63-dom"/>
</dbReference>
<evidence type="ECO:0000313" key="14">
    <source>
        <dbReference type="EMBL" id="OAG12058.1"/>
    </source>
</evidence>
<dbReference type="InterPro" id="IPR014001">
    <property type="entry name" value="Helicase_ATP-bd"/>
</dbReference>
<evidence type="ECO:0000256" key="5">
    <source>
        <dbReference type="ARBA" id="ARBA00022840"/>
    </source>
</evidence>
<dbReference type="PANTHER" id="PTHR47835">
    <property type="entry name" value="HFM1, ATP DEPENDENT DNA HELICASE HOMOLOG"/>
    <property type="match status" value="1"/>
</dbReference>
<sequence>MSVPFRDHLGGRGTESDARQYPILQPQSKQPAPLHADPPRDRYRARPSVHHDGVEDDDAFRLEQSLKSIDERMLPHPHVDRQSKAARGQARLSFLPQSGILCATAVSSSQNPDLYHPKTEPRDDVCDQDGCSMPPPRRGLSQFDYKPAQPPPESSSDVPLGVSSSPSFMAAKRHAGATQKFAQPTLQPRHYKQEDMFGTPYLQAEFPHPQHHASVAAEASRPSACSSAPITQGIQQVPVSELPDRLRTIFPYPIFNAVQSKCFDAVYRTDENFVLSSPTGSGKTAVLELAICRAISKNSTGQYKIVYQAPTKALCSERQRDWQWKFGPLELDCVELTGDSESADLRNIQSANIIITTPEKWDSITRKWKDHEKLMRLVNLFLIDEVHLLKENRGATLEVVVSRMKSTGTDVRFVALSATVPNFLDVATWLGKSAAEPYEPATNEKFGEEFRPVKLRKHVCGYQSSANDFAFEKILDTKLLDVVKNFSGGKPIMVFCFTRKSAIATAKVLANWWITRHAKDRAWKPPTKPLSFRDRDLRECAASGVAFHHAGIDSKDRIKVEKAYLEGELSVICCTSTLAVGVNLPCHLVIIKNTVSFTQNGIQEYSDLEILQMLGRAGRPQFDDTAVAVIMTRQKKVRKYELMVTGQEILESTLHLGLIDHLNAEIGLGTIRDLYSARKWLASTFLYVRIRRNPAHYKLEGSRSGQSIDEQLDDICFRDITLLRQHNLMTGEDFFCSTDYGHAMAQYYVQFDSMQVFMGLPPKATISEILSAIAQASEFANIRFRSGEKSLYKSINSSPYIRFPIPVNLDLPAHKVSLLIQSILGGADISWDGENVKHRTQYNTEAVVIFKQINRLIRCIIACQIYAGDSVSINNALILERSLAARVWDDSPIQMKQIDTLGIVGCRKLAQAGIRSLEELECTEAHRIEHLLGRNPPFGLKILEKMKVFPKLRVSLQLQPPAITKTPEGVKVLIKTDIGFINERPPDRFAGKAVYVCLLAETSDGRKVHFARLSANKLGNGQSLTIPALLTSPNLSINCHIMCDGIAGTMRTASVTPKIAASMFPPPKPESTAPQEQERPGSNISRRRTETPSLSQKPADEFDDGIDDDELVKVSLNDLDFNHISNYANPTDVITRPNTAKNAAKTKGRAQEPSEPREQVDHEPRQLENGKWACNHPCKDKDACKHLCCKHGMDKPPKKAGPKRVAFQEDRTNHHEPGFVLAKETGKKTQTKLQLTASKRKSSAMVEELDMTRQEKRKKAEYARTGPKDFRELNKLHKSIQKKNLPTSVSVAMHQKPSYCYGQGGTPDLSSHGMQSSFERPGSVLSSDYGDLGLDDFSEQSGVDRISNNTRGGMSMGITADQTDVDREMDPFGEEDSMLEDILLGMADFEDLQGPANKDEIGEEVSDPHKHVGYDMSYVEHRFSPPADSVSNSKVNVEQNVSDLSPIKDSIVPREKGQSLFLNDSIVPREKGQSLFLNDSSSSQTRNFETTYPIVESSKAEHCERESESYHENPTRVSKFFENNARSSDAEIKYPEKTEPEIFTKGEEEVTVNDEPILEPYQGLEPWLFHEFGDIVEIVD</sequence>
<dbReference type="GO" id="GO:0007131">
    <property type="term" value="P:reciprocal meiotic recombination"/>
    <property type="evidence" value="ECO:0007669"/>
    <property type="project" value="UniProtKB-ARBA"/>
</dbReference>
<dbReference type="FunCoup" id="A0A177CYE7">
    <property type="interactions" value="407"/>
</dbReference>
<dbReference type="PROSITE" id="PS51194">
    <property type="entry name" value="HELICASE_CTER"/>
    <property type="match status" value="1"/>
</dbReference>
<dbReference type="Gene3D" id="1.10.10.10">
    <property type="entry name" value="Winged helix-like DNA-binding domain superfamily/Winged helix DNA-binding domain"/>
    <property type="match status" value="1"/>
</dbReference>
<feature type="compositionally biased region" description="Basic and acidic residues" evidence="11">
    <location>
        <begin position="1250"/>
        <end position="1263"/>
    </location>
</feature>
<evidence type="ECO:0000256" key="9">
    <source>
        <dbReference type="ARBA" id="ARBA00034808"/>
    </source>
</evidence>
<dbReference type="InParanoid" id="A0A177CYE7"/>
<evidence type="ECO:0000256" key="2">
    <source>
        <dbReference type="ARBA" id="ARBA00022741"/>
    </source>
</evidence>
<dbReference type="EC" id="5.6.2.4" evidence="9"/>